<dbReference type="UniPathway" id="UPA00253">
    <property type="reaction ID" value="UER00333"/>
</dbReference>
<keyword evidence="3 8" id="KW-0479">Metal-binding</keyword>
<dbReference type="PATRIC" id="fig|908809.3.peg.850"/>
<reference evidence="12 13" key="1">
    <citation type="submission" date="2015-09" db="EMBL/GenBank/DDBJ databases">
        <title>Draft genome sequence of a Caloramator mitchellensis, a moderate thermophile from the Great Artesian Basin of Australia.</title>
        <authorList>
            <person name="Patel B.K."/>
        </authorList>
    </citation>
    <scope>NUCLEOTIDE SEQUENCE [LARGE SCALE GENOMIC DNA]</scope>
    <source>
        <strain evidence="12 13">VF08</strain>
    </source>
</reference>
<feature type="binding site" description="in other chain" evidence="8">
    <location>
        <position position="113"/>
    </location>
    <ligand>
        <name>deamido-NAD(+)</name>
        <dbReference type="ChEBI" id="CHEBI:58437"/>
        <note>ligand shared between two neighboring subunits</note>
    </ligand>
</feature>
<dbReference type="GO" id="GO:0005737">
    <property type="term" value="C:cytoplasm"/>
    <property type="evidence" value="ECO:0007669"/>
    <property type="project" value="InterPro"/>
</dbReference>
<accession>A0A0R3K562</accession>
<evidence type="ECO:0000256" key="7">
    <source>
        <dbReference type="ARBA" id="ARBA00023027"/>
    </source>
</evidence>
<dbReference type="RefSeq" id="WP_057977419.1">
    <property type="nucleotide sequence ID" value="NZ_LKHP01000003.1"/>
</dbReference>
<evidence type="ECO:0000256" key="10">
    <source>
        <dbReference type="RuleBase" id="RU003812"/>
    </source>
</evidence>
<feature type="binding site" evidence="8">
    <location>
        <position position="133"/>
    </location>
    <ligand>
        <name>ATP</name>
        <dbReference type="ChEBI" id="CHEBI:30616"/>
    </ligand>
</feature>
<evidence type="ECO:0000259" key="11">
    <source>
        <dbReference type="Pfam" id="PF02540"/>
    </source>
</evidence>
<evidence type="ECO:0000313" key="13">
    <source>
        <dbReference type="Proteomes" id="UP000052015"/>
    </source>
</evidence>
<keyword evidence="5 8" id="KW-0067">ATP-binding</keyword>
<dbReference type="PANTHER" id="PTHR23090">
    <property type="entry name" value="NH 3 /GLUTAMINE-DEPENDENT NAD + SYNTHETASE"/>
    <property type="match status" value="1"/>
</dbReference>
<dbReference type="NCBIfam" id="TIGR00552">
    <property type="entry name" value="nadE"/>
    <property type="match status" value="1"/>
</dbReference>
<dbReference type="GO" id="GO:0005524">
    <property type="term" value="F:ATP binding"/>
    <property type="evidence" value="ECO:0007669"/>
    <property type="project" value="UniProtKB-UniRule"/>
</dbReference>
<protein>
    <recommendedName>
        <fullName evidence="8 10">NH(3)-dependent NAD(+) synthetase</fullName>
        <ecNumber evidence="8 10">6.3.1.5</ecNumber>
    </recommendedName>
</protein>
<evidence type="ECO:0000256" key="2">
    <source>
        <dbReference type="ARBA" id="ARBA00022598"/>
    </source>
</evidence>
<feature type="binding site" description="in other chain" evidence="8">
    <location>
        <begin position="230"/>
        <end position="231"/>
    </location>
    <ligand>
        <name>deamido-NAD(+)</name>
        <dbReference type="ChEBI" id="CHEBI:58437"/>
        <note>ligand shared between two neighboring subunits</note>
    </ligand>
</feature>
<comment type="caution">
    <text evidence="12">The sequence shown here is derived from an EMBL/GenBank/DDBJ whole genome shotgun (WGS) entry which is preliminary data.</text>
</comment>
<feature type="domain" description="NAD/GMP synthase" evidence="11">
    <location>
        <begin position="8"/>
        <end position="235"/>
    </location>
</feature>
<feature type="binding site" evidence="8">
    <location>
        <position position="153"/>
    </location>
    <ligand>
        <name>deamido-NAD(+)</name>
        <dbReference type="ChEBI" id="CHEBI:58437"/>
        <note>ligand shared between two neighboring subunits</note>
    </ligand>
</feature>
<dbReference type="EC" id="6.3.1.5" evidence="8 10"/>
<dbReference type="CDD" id="cd00553">
    <property type="entry name" value="NAD_synthase"/>
    <property type="match status" value="1"/>
</dbReference>
<dbReference type="Pfam" id="PF02540">
    <property type="entry name" value="NAD_synthase"/>
    <property type="match status" value="1"/>
</dbReference>
<sequence>MFNVEIVANELVEWIKERVKEAGADGIVLGLSGGVDSAVVAAAAKKAFPENTLGIIMPCHSNPQDEKDAVLLAERLNIKYKKVVLDDVYDTFLKEVGATGNENKLALANIKPRLRMTTLYYHAALFNYLVAGTGNKSELTVGYFTKYGDSGVDILPLASFVKHQVWELARYFNVPDEIVNKAPSAGLWENQTDENEMGITYKELDDYILTGEATNRVKNIVDELNRKSQHKREMPKMFVPKNM</sequence>
<keyword evidence="4 8" id="KW-0547">Nucleotide-binding</keyword>
<dbReference type="EMBL" id="LKHP01000003">
    <property type="protein sequence ID" value="KRQ87503.1"/>
    <property type="molecule type" value="Genomic_DNA"/>
</dbReference>
<dbReference type="GO" id="GO:0009435">
    <property type="term" value="P:NAD+ biosynthetic process"/>
    <property type="evidence" value="ECO:0007669"/>
    <property type="project" value="UniProtKB-UniRule"/>
</dbReference>
<proteinExistence type="inferred from homology"/>
<comment type="function">
    <text evidence="8">Catalyzes the ATP-dependent amidation of deamido-NAD to form NAD. Uses ammonia as a nitrogen source.</text>
</comment>
<dbReference type="GO" id="GO:0003952">
    <property type="term" value="F:NAD+ synthase (glutamine-hydrolyzing) activity"/>
    <property type="evidence" value="ECO:0007669"/>
    <property type="project" value="InterPro"/>
</dbReference>
<comment type="catalytic activity">
    <reaction evidence="8 10">
        <text>deamido-NAD(+) + NH4(+) + ATP = AMP + diphosphate + NAD(+) + H(+)</text>
        <dbReference type="Rhea" id="RHEA:21188"/>
        <dbReference type="ChEBI" id="CHEBI:15378"/>
        <dbReference type="ChEBI" id="CHEBI:28938"/>
        <dbReference type="ChEBI" id="CHEBI:30616"/>
        <dbReference type="ChEBI" id="CHEBI:33019"/>
        <dbReference type="ChEBI" id="CHEBI:57540"/>
        <dbReference type="ChEBI" id="CHEBI:58437"/>
        <dbReference type="ChEBI" id="CHEBI:456215"/>
        <dbReference type="EC" id="6.3.1.5"/>
    </reaction>
</comment>
<feature type="binding site" description="in other chain" evidence="8">
    <location>
        <position position="146"/>
    </location>
    <ligand>
        <name>deamido-NAD(+)</name>
        <dbReference type="ChEBI" id="CHEBI:58437"/>
        <note>ligand shared between two neighboring subunits</note>
    </ligand>
</feature>
<dbReference type="GO" id="GO:0046872">
    <property type="term" value="F:metal ion binding"/>
    <property type="evidence" value="ECO:0007669"/>
    <property type="project" value="UniProtKB-KW"/>
</dbReference>
<feature type="binding site" evidence="8">
    <location>
        <begin position="30"/>
        <end position="37"/>
    </location>
    <ligand>
        <name>ATP</name>
        <dbReference type="ChEBI" id="CHEBI:30616"/>
    </ligand>
</feature>
<dbReference type="GO" id="GO:0004359">
    <property type="term" value="F:glutaminase activity"/>
    <property type="evidence" value="ECO:0007669"/>
    <property type="project" value="InterPro"/>
</dbReference>
<evidence type="ECO:0000256" key="3">
    <source>
        <dbReference type="ARBA" id="ARBA00022723"/>
    </source>
</evidence>
<feature type="binding site" evidence="8">
    <location>
        <position position="138"/>
    </location>
    <ligand>
        <name>Mg(2+)</name>
        <dbReference type="ChEBI" id="CHEBI:18420"/>
    </ligand>
</feature>
<dbReference type="NCBIfam" id="NF010587">
    <property type="entry name" value="PRK13980.1"/>
    <property type="match status" value="1"/>
</dbReference>
<dbReference type="InterPro" id="IPR014729">
    <property type="entry name" value="Rossmann-like_a/b/a_fold"/>
</dbReference>
<dbReference type="Proteomes" id="UP000052015">
    <property type="component" value="Unassembled WGS sequence"/>
</dbReference>
<feature type="binding site" evidence="8">
    <location>
        <position position="162"/>
    </location>
    <ligand>
        <name>ATP</name>
        <dbReference type="ChEBI" id="CHEBI:30616"/>
    </ligand>
</feature>
<evidence type="ECO:0000256" key="8">
    <source>
        <dbReference type="HAMAP-Rule" id="MF_00193"/>
    </source>
</evidence>
<dbReference type="PANTHER" id="PTHR23090:SF9">
    <property type="entry name" value="GLUTAMINE-DEPENDENT NAD(+) SYNTHETASE"/>
    <property type="match status" value="1"/>
</dbReference>
<dbReference type="HAMAP" id="MF_00193">
    <property type="entry name" value="NadE_ammonia_dep"/>
    <property type="match status" value="1"/>
</dbReference>
<evidence type="ECO:0000256" key="5">
    <source>
        <dbReference type="ARBA" id="ARBA00022840"/>
    </source>
</evidence>
<name>A0A0R3K562_CALMK</name>
<evidence type="ECO:0000256" key="4">
    <source>
        <dbReference type="ARBA" id="ARBA00022741"/>
    </source>
</evidence>
<dbReference type="AlphaFoldDB" id="A0A0R3K562"/>
<evidence type="ECO:0000256" key="6">
    <source>
        <dbReference type="ARBA" id="ARBA00022842"/>
    </source>
</evidence>
<feature type="binding site" evidence="8">
    <location>
        <position position="184"/>
    </location>
    <ligand>
        <name>ATP</name>
        <dbReference type="ChEBI" id="CHEBI:30616"/>
    </ligand>
</feature>
<dbReference type="OrthoDB" id="9803818at2"/>
<keyword evidence="2 8" id="KW-0436">Ligase</keyword>
<comment type="similarity">
    <text evidence="1 8 9">Belongs to the NAD synthetase family.</text>
</comment>
<dbReference type="Gene3D" id="3.40.50.620">
    <property type="entry name" value="HUPs"/>
    <property type="match status" value="1"/>
</dbReference>
<comment type="pathway">
    <text evidence="8">Cofactor biosynthesis; NAD(+) biosynthesis; NAD(+) from deamido-NAD(+) (ammonia route): step 1/1.</text>
</comment>
<keyword evidence="13" id="KW-1185">Reference proteome</keyword>
<keyword evidence="6 8" id="KW-0460">Magnesium</keyword>
<dbReference type="InterPro" id="IPR003694">
    <property type="entry name" value="NAD_synthase"/>
</dbReference>
<keyword evidence="7 8" id="KW-0520">NAD</keyword>
<dbReference type="STRING" id="908809.ABG79_00842"/>
<comment type="subunit">
    <text evidence="8">Homodimer.</text>
</comment>
<gene>
    <name evidence="12" type="primary">nadE_2</name>
    <name evidence="8" type="synonym">nadE</name>
    <name evidence="12" type="ORF">ABG79_00842</name>
</gene>
<dbReference type="InterPro" id="IPR022310">
    <property type="entry name" value="NAD/GMP_synthase"/>
</dbReference>
<dbReference type="SUPFAM" id="SSF52402">
    <property type="entry name" value="Adenine nucleotide alpha hydrolases-like"/>
    <property type="match status" value="1"/>
</dbReference>
<evidence type="ECO:0000256" key="9">
    <source>
        <dbReference type="RuleBase" id="RU003811"/>
    </source>
</evidence>
<dbReference type="InterPro" id="IPR022926">
    <property type="entry name" value="NH(3)-dep_NAD(+)_synth"/>
</dbReference>
<evidence type="ECO:0000256" key="1">
    <source>
        <dbReference type="ARBA" id="ARBA00005859"/>
    </source>
</evidence>
<organism evidence="12 13">
    <name type="scientific">Caloramator mitchellensis</name>
    <dbReference type="NCBI Taxonomy" id="908809"/>
    <lineage>
        <taxon>Bacteria</taxon>
        <taxon>Bacillati</taxon>
        <taxon>Bacillota</taxon>
        <taxon>Clostridia</taxon>
        <taxon>Eubacteriales</taxon>
        <taxon>Clostridiaceae</taxon>
        <taxon>Caloramator</taxon>
    </lineage>
</organism>
<feature type="binding site" evidence="8">
    <location>
        <position position="36"/>
    </location>
    <ligand>
        <name>Mg(2+)</name>
        <dbReference type="ChEBI" id="CHEBI:18420"/>
    </ligand>
</feature>
<evidence type="ECO:0000313" key="12">
    <source>
        <dbReference type="EMBL" id="KRQ87503.1"/>
    </source>
</evidence>
<dbReference type="GO" id="GO:0008795">
    <property type="term" value="F:NAD+ synthase activity"/>
    <property type="evidence" value="ECO:0007669"/>
    <property type="project" value="UniProtKB-UniRule"/>
</dbReference>